<dbReference type="InterPro" id="IPR038078">
    <property type="entry name" value="PhoU-like_sf"/>
</dbReference>
<dbReference type="SUPFAM" id="SSF109755">
    <property type="entry name" value="PhoU-like"/>
    <property type="match status" value="1"/>
</dbReference>
<reference evidence="11" key="1">
    <citation type="submission" date="2016-10" db="EMBL/GenBank/DDBJ databases">
        <authorList>
            <person name="Varghese N."/>
            <person name="Submissions S."/>
        </authorList>
    </citation>
    <scope>NUCLEOTIDE SEQUENCE [LARGE SCALE GENOMIC DNA]</scope>
    <source>
        <strain evidence="11">CGMCC 1.3703</strain>
    </source>
</reference>
<evidence type="ECO:0000256" key="3">
    <source>
        <dbReference type="ARBA" id="ARBA00011738"/>
    </source>
</evidence>
<dbReference type="InterPro" id="IPR026022">
    <property type="entry name" value="PhoU_dom"/>
</dbReference>
<comment type="similarity">
    <text evidence="2 7">Belongs to the PhoU family.</text>
</comment>
<keyword evidence="5 7" id="KW-0963">Cytoplasm</keyword>
<evidence type="ECO:0000259" key="9">
    <source>
        <dbReference type="Pfam" id="PF01895"/>
    </source>
</evidence>
<protein>
    <recommendedName>
        <fullName evidence="7">Phosphate-specific transport system accessory protein PhoU</fullName>
    </recommendedName>
</protein>
<dbReference type="PANTHER" id="PTHR42930">
    <property type="entry name" value="PHOSPHATE-SPECIFIC TRANSPORT SYSTEM ACCESSORY PROTEIN PHOU"/>
    <property type="match status" value="1"/>
</dbReference>
<evidence type="ECO:0000256" key="7">
    <source>
        <dbReference type="PIRNR" id="PIRNR003107"/>
    </source>
</evidence>
<comment type="function">
    <text evidence="7">Plays a role in the regulation of phosphate uptake.</text>
</comment>
<name>A0A1H0JKP8_HALAD</name>
<organism evidence="10 11">
    <name type="scientific">Halobacillus aidingensis</name>
    <dbReference type="NCBI Taxonomy" id="240303"/>
    <lineage>
        <taxon>Bacteria</taxon>
        <taxon>Bacillati</taxon>
        <taxon>Bacillota</taxon>
        <taxon>Bacilli</taxon>
        <taxon>Bacillales</taxon>
        <taxon>Bacillaceae</taxon>
        <taxon>Halobacillus</taxon>
    </lineage>
</organism>
<dbReference type="GO" id="GO:0045936">
    <property type="term" value="P:negative regulation of phosphate metabolic process"/>
    <property type="evidence" value="ECO:0007669"/>
    <property type="project" value="InterPro"/>
</dbReference>
<dbReference type="InterPro" id="IPR028366">
    <property type="entry name" value="PhoU"/>
</dbReference>
<dbReference type="OrthoDB" id="9814256at2"/>
<evidence type="ECO:0000256" key="2">
    <source>
        <dbReference type="ARBA" id="ARBA00008107"/>
    </source>
</evidence>
<accession>A0A1H0JKP8</accession>
<dbReference type="NCBIfam" id="TIGR02135">
    <property type="entry name" value="phoU_full"/>
    <property type="match status" value="1"/>
</dbReference>
<dbReference type="STRING" id="240303.SAMN05421677_10554"/>
<feature type="domain" description="PhoU" evidence="9">
    <location>
        <begin position="18"/>
        <end position="105"/>
    </location>
</feature>
<dbReference type="EMBL" id="FNIZ01000005">
    <property type="protein sequence ID" value="SDO44053.1"/>
    <property type="molecule type" value="Genomic_DNA"/>
</dbReference>
<evidence type="ECO:0000256" key="6">
    <source>
        <dbReference type="ARBA" id="ARBA00022592"/>
    </source>
</evidence>
<dbReference type="FunFam" id="1.20.58.220:FF:000004">
    <property type="entry name" value="Phosphate-specific transport system accessory protein PhoU"/>
    <property type="match status" value="1"/>
</dbReference>
<sequence>MSIRVHFEEELEDLKKQIKELAHNVKDSLDQAIYVLYQGDVEAAKKILEDDAAIDRKEEKINDDAILMLAKQQPVARDLRRIIIAIKISSDLERMADHSTNIAKATIHLGEEHGIEIDPELREMAVLAMDMVDLAIKSFEYEDISLAKKLAEMDDVVDKKYGSIVKEMLELTAINPEQIQHIMQMAYVARYIERFADHITNIGESIFYLVKGRTYDLNK</sequence>
<evidence type="ECO:0000256" key="4">
    <source>
        <dbReference type="ARBA" id="ARBA00022448"/>
    </source>
</evidence>
<keyword evidence="6 7" id="KW-0592">Phosphate transport</keyword>
<evidence type="ECO:0000313" key="11">
    <source>
        <dbReference type="Proteomes" id="UP000198860"/>
    </source>
</evidence>
<keyword evidence="8" id="KW-0175">Coiled coil</keyword>
<comment type="subcellular location">
    <subcellularLocation>
        <location evidence="1 7">Cytoplasm</location>
    </subcellularLocation>
</comment>
<dbReference type="GO" id="GO:0006817">
    <property type="term" value="P:phosphate ion transport"/>
    <property type="evidence" value="ECO:0007669"/>
    <property type="project" value="UniProtKB-KW"/>
</dbReference>
<dbReference type="GO" id="GO:0005737">
    <property type="term" value="C:cytoplasm"/>
    <property type="evidence" value="ECO:0007669"/>
    <property type="project" value="UniProtKB-SubCell"/>
</dbReference>
<feature type="coiled-coil region" evidence="8">
    <location>
        <begin position="4"/>
        <end position="31"/>
    </location>
</feature>
<evidence type="ECO:0000256" key="1">
    <source>
        <dbReference type="ARBA" id="ARBA00004496"/>
    </source>
</evidence>
<proteinExistence type="inferred from homology"/>
<comment type="subunit">
    <text evidence="3 7">Homodimer.</text>
</comment>
<evidence type="ECO:0000256" key="8">
    <source>
        <dbReference type="SAM" id="Coils"/>
    </source>
</evidence>
<dbReference type="Pfam" id="PF01895">
    <property type="entry name" value="PhoU"/>
    <property type="match status" value="2"/>
</dbReference>
<evidence type="ECO:0000313" key="10">
    <source>
        <dbReference type="EMBL" id="SDO44053.1"/>
    </source>
</evidence>
<feature type="domain" description="PhoU" evidence="9">
    <location>
        <begin position="121"/>
        <end position="206"/>
    </location>
</feature>
<gene>
    <name evidence="10" type="ORF">SAMN05421677_10554</name>
</gene>
<keyword evidence="4 7" id="KW-0813">Transport</keyword>
<keyword evidence="11" id="KW-1185">Reference proteome</keyword>
<dbReference type="GO" id="GO:0030643">
    <property type="term" value="P:intracellular phosphate ion homeostasis"/>
    <property type="evidence" value="ECO:0007669"/>
    <property type="project" value="InterPro"/>
</dbReference>
<dbReference type="Proteomes" id="UP000198860">
    <property type="component" value="Unassembled WGS sequence"/>
</dbReference>
<evidence type="ECO:0000256" key="5">
    <source>
        <dbReference type="ARBA" id="ARBA00022490"/>
    </source>
</evidence>
<dbReference type="Gene3D" id="1.20.58.220">
    <property type="entry name" value="Phosphate transport system protein phou homolog 2, domain 2"/>
    <property type="match status" value="1"/>
</dbReference>
<dbReference type="PIRSF" id="PIRSF003107">
    <property type="entry name" value="PhoU"/>
    <property type="match status" value="1"/>
</dbReference>
<dbReference type="RefSeq" id="WP_089651716.1">
    <property type="nucleotide sequence ID" value="NZ_FNIZ01000005.1"/>
</dbReference>
<dbReference type="AlphaFoldDB" id="A0A1H0JKP8"/>
<dbReference type="PANTHER" id="PTHR42930:SF3">
    <property type="entry name" value="PHOSPHATE-SPECIFIC TRANSPORT SYSTEM ACCESSORY PROTEIN PHOU"/>
    <property type="match status" value="1"/>
</dbReference>